<dbReference type="PROSITE" id="PS51384">
    <property type="entry name" value="FAD_FR"/>
    <property type="match status" value="1"/>
</dbReference>
<dbReference type="InterPro" id="IPR007037">
    <property type="entry name" value="SIP_rossman_dom"/>
</dbReference>
<dbReference type="RefSeq" id="WP_083372075.1">
    <property type="nucleotide sequence ID" value="NZ_LT629776.1"/>
</dbReference>
<dbReference type="Proteomes" id="UP000185663">
    <property type="component" value="Chromosome I"/>
</dbReference>
<dbReference type="InterPro" id="IPR039374">
    <property type="entry name" value="SIP_fam"/>
</dbReference>
<dbReference type="eggNOG" id="COG2375">
    <property type="taxonomic scope" value="Bacteria"/>
</dbReference>
<dbReference type="EMBL" id="LT629776">
    <property type="protein sequence ID" value="SDS37925.1"/>
    <property type="molecule type" value="Genomic_DNA"/>
</dbReference>
<dbReference type="PANTHER" id="PTHR30157:SF0">
    <property type="entry name" value="NADPH-DEPENDENT FERRIC-CHELATE REDUCTASE"/>
    <property type="match status" value="1"/>
</dbReference>
<dbReference type="Gene3D" id="2.40.30.10">
    <property type="entry name" value="Translation factors"/>
    <property type="match status" value="1"/>
</dbReference>
<dbReference type="InterPro" id="IPR013113">
    <property type="entry name" value="SIP_FAD-bd"/>
</dbReference>
<dbReference type="Gene3D" id="3.40.50.80">
    <property type="entry name" value="Nucleotide-binding domain of ferredoxin-NADP reductase (FNR) module"/>
    <property type="match status" value="1"/>
</dbReference>
<dbReference type="InterPro" id="IPR017927">
    <property type="entry name" value="FAD-bd_FR_type"/>
</dbReference>
<keyword evidence="3" id="KW-1185">Reference proteome</keyword>
<reference evidence="3" key="1">
    <citation type="submission" date="2016-10" db="EMBL/GenBank/DDBJ databases">
        <authorList>
            <person name="Varghese N."/>
            <person name="Submissions S."/>
        </authorList>
    </citation>
    <scope>NUCLEOTIDE SEQUENCE [LARGE SCALE GENOMIC DNA]</scope>
    <source>
        <strain evidence="3">DSM 22126</strain>
    </source>
</reference>
<dbReference type="OrthoDB" id="3291337at2"/>
<dbReference type="GO" id="GO:0016491">
    <property type="term" value="F:oxidoreductase activity"/>
    <property type="evidence" value="ECO:0007669"/>
    <property type="project" value="InterPro"/>
</dbReference>
<dbReference type="AlphaFoldDB" id="A0A1H1RQB6"/>
<dbReference type="SUPFAM" id="SSF63380">
    <property type="entry name" value="Riboflavin synthase domain-like"/>
    <property type="match status" value="1"/>
</dbReference>
<evidence type="ECO:0000259" key="1">
    <source>
        <dbReference type="PROSITE" id="PS51384"/>
    </source>
</evidence>
<dbReference type="InterPro" id="IPR039261">
    <property type="entry name" value="FNR_nucleotide-bd"/>
</dbReference>
<sequence>MGRARATKPVDPQVLIVEVVRTARISPSIVRVTLGGDGLGQLTALGRDQWFRLFLPREGQDSLRLPTRTSALWYAQYLTTPKAQRPHVRAYTVRAARPEERELDVDFVVHVDADGTSGPAATFALTAAPGDQVGILDQGISYYPEHEHDWTLVVADETGLPAVAGICASLPEDARGLVLAEIPTAADAQEFPVPPGVELRWVVRDEAGHQADDGVPGRAVLAALHAAELPAGTVYAYTCGESALATGARRHLVTERGVPKNHVDFVGYWRHGHAAA</sequence>
<feature type="domain" description="FAD-binding FR-type" evidence="1">
    <location>
        <begin position="12"/>
        <end position="145"/>
    </location>
</feature>
<accession>A0A1H1RQB6</accession>
<name>A0A1H1RQB6_9CELL</name>
<dbReference type="CDD" id="cd06193">
    <property type="entry name" value="siderophore_interacting"/>
    <property type="match status" value="1"/>
</dbReference>
<evidence type="ECO:0000313" key="3">
    <source>
        <dbReference type="Proteomes" id="UP000185663"/>
    </source>
</evidence>
<dbReference type="STRING" id="545619.SAMN04489860_1419"/>
<dbReference type="Pfam" id="PF04954">
    <property type="entry name" value="SIP"/>
    <property type="match status" value="1"/>
</dbReference>
<organism evidence="2 3">
    <name type="scientific">Paraoerskovia marina</name>
    <dbReference type="NCBI Taxonomy" id="545619"/>
    <lineage>
        <taxon>Bacteria</taxon>
        <taxon>Bacillati</taxon>
        <taxon>Actinomycetota</taxon>
        <taxon>Actinomycetes</taxon>
        <taxon>Micrococcales</taxon>
        <taxon>Cellulomonadaceae</taxon>
        <taxon>Paraoerskovia</taxon>
    </lineage>
</organism>
<dbReference type="Pfam" id="PF08021">
    <property type="entry name" value="FAD_binding_9"/>
    <property type="match status" value="1"/>
</dbReference>
<dbReference type="PANTHER" id="PTHR30157">
    <property type="entry name" value="FERRIC REDUCTASE, NADPH-DEPENDENT"/>
    <property type="match status" value="1"/>
</dbReference>
<proteinExistence type="predicted"/>
<gene>
    <name evidence="2" type="ORF">SAMN04489860_1419</name>
</gene>
<dbReference type="InterPro" id="IPR017938">
    <property type="entry name" value="Riboflavin_synthase-like_b-brl"/>
</dbReference>
<evidence type="ECO:0000313" key="2">
    <source>
        <dbReference type="EMBL" id="SDS37925.1"/>
    </source>
</evidence>
<protein>
    <submittedName>
        <fullName evidence="2">NADPH-dependent ferric siderophore reductase, contains FAD-binding and SIP domains</fullName>
    </submittedName>
</protein>